<keyword evidence="1" id="KW-1133">Transmembrane helix</keyword>
<name>A0A383BA31_9ZZZZ</name>
<keyword evidence="1" id="KW-0472">Membrane</keyword>
<dbReference type="EMBL" id="UINC01198645">
    <property type="protein sequence ID" value="SVE16701.1"/>
    <property type="molecule type" value="Genomic_DNA"/>
</dbReference>
<protein>
    <submittedName>
        <fullName evidence="2">Uncharacterized protein</fullName>
    </submittedName>
</protein>
<keyword evidence="1" id="KW-0812">Transmembrane</keyword>
<organism evidence="2">
    <name type="scientific">marine metagenome</name>
    <dbReference type="NCBI Taxonomy" id="408172"/>
    <lineage>
        <taxon>unclassified sequences</taxon>
        <taxon>metagenomes</taxon>
        <taxon>ecological metagenomes</taxon>
    </lineage>
</organism>
<gene>
    <name evidence="2" type="ORF">METZ01_LOCUS469555</name>
</gene>
<dbReference type="AlphaFoldDB" id="A0A383BA31"/>
<proteinExistence type="predicted"/>
<reference evidence="2" key="1">
    <citation type="submission" date="2018-05" db="EMBL/GenBank/DDBJ databases">
        <authorList>
            <person name="Lanie J.A."/>
            <person name="Ng W.-L."/>
            <person name="Kazmierczak K.M."/>
            <person name="Andrzejewski T.M."/>
            <person name="Davidsen T.M."/>
            <person name="Wayne K.J."/>
            <person name="Tettelin H."/>
            <person name="Glass J.I."/>
            <person name="Rusch D."/>
            <person name="Podicherti R."/>
            <person name="Tsui H.-C.T."/>
            <person name="Winkler M.E."/>
        </authorList>
    </citation>
    <scope>NUCLEOTIDE SEQUENCE</scope>
</reference>
<sequence length="48" mass="5682">MPVKEYYSEELKKPIIDKMKAERHQKYYTGGAIVLMFVVLISMYLVLN</sequence>
<feature type="transmembrane region" description="Helical" evidence="1">
    <location>
        <begin position="27"/>
        <end position="47"/>
    </location>
</feature>
<evidence type="ECO:0000313" key="2">
    <source>
        <dbReference type="EMBL" id="SVE16701.1"/>
    </source>
</evidence>
<accession>A0A383BA31</accession>
<evidence type="ECO:0000256" key="1">
    <source>
        <dbReference type="SAM" id="Phobius"/>
    </source>
</evidence>